<dbReference type="GO" id="GO:0048870">
    <property type="term" value="P:cell motility"/>
    <property type="evidence" value="ECO:0007669"/>
    <property type="project" value="TreeGrafter"/>
</dbReference>
<dbReference type="InterPro" id="IPR033551">
    <property type="entry name" value="DRC7/lobo"/>
</dbReference>
<keyword evidence="3" id="KW-1185">Reference proteome</keyword>
<name>A0A699ZJA4_HAELA</name>
<dbReference type="EMBL" id="BLLF01001339">
    <property type="protein sequence ID" value="GFH18688.1"/>
    <property type="molecule type" value="Genomic_DNA"/>
</dbReference>
<protein>
    <recommendedName>
        <fullName evidence="1">Dynein regulatory complex subunit 7 MORN domain-containing protein</fullName>
    </recommendedName>
</protein>
<accession>A0A699ZJA4</accession>
<evidence type="ECO:0000259" key="1">
    <source>
        <dbReference type="Pfam" id="PF24667"/>
    </source>
</evidence>
<comment type="caution">
    <text evidence="2">The sequence shown here is derived from an EMBL/GenBank/DDBJ whole genome shotgun (WGS) entry which is preliminary data.</text>
</comment>
<dbReference type="Proteomes" id="UP000485058">
    <property type="component" value="Unassembled WGS sequence"/>
</dbReference>
<gene>
    <name evidence="2" type="ORF">HaLaN_15535</name>
</gene>
<dbReference type="PANTHER" id="PTHR35249">
    <property type="entry name" value="DYNEIN REGULATORY COMPLEX SUBUNIT 7"/>
    <property type="match status" value="1"/>
</dbReference>
<reference evidence="2 3" key="1">
    <citation type="submission" date="2020-02" db="EMBL/GenBank/DDBJ databases">
        <title>Draft genome sequence of Haematococcus lacustris strain NIES-144.</title>
        <authorList>
            <person name="Morimoto D."/>
            <person name="Nakagawa S."/>
            <person name="Yoshida T."/>
            <person name="Sawayama S."/>
        </authorList>
    </citation>
    <scope>NUCLEOTIDE SEQUENCE [LARGE SCALE GENOMIC DNA]</scope>
    <source>
        <strain evidence="2 3">NIES-144</strain>
    </source>
</reference>
<dbReference type="PANTHER" id="PTHR35249:SF2">
    <property type="entry name" value="DYNEIN REGULATORY COMPLEX SUBUNIT 7"/>
    <property type="match status" value="1"/>
</dbReference>
<evidence type="ECO:0000313" key="3">
    <source>
        <dbReference type="Proteomes" id="UP000485058"/>
    </source>
</evidence>
<feature type="domain" description="Dynein regulatory complex subunit 7 MORN" evidence="1">
    <location>
        <begin position="41"/>
        <end position="116"/>
    </location>
</feature>
<evidence type="ECO:0000313" key="2">
    <source>
        <dbReference type="EMBL" id="GFH18688.1"/>
    </source>
</evidence>
<dbReference type="InterPro" id="IPR056291">
    <property type="entry name" value="MORN_DRC7"/>
</dbReference>
<dbReference type="AlphaFoldDB" id="A0A699ZJA4"/>
<dbReference type="GO" id="GO:0031514">
    <property type="term" value="C:motile cilium"/>
    <property type="evidence" value="ECO:0007669"/>
    <property type="project" value="TreeGrafter"/>
</dbReference>
<sequence length="122" mass="13974">MRCPRGSKLTLYHCSQHEIFALFGDCSRWDGMVEKLLLYQDTVHEVFDGGSSFGLKDILTIKNEKRVMNFFHTARLDGLVQRAEIEGHKVIELFEGRDDRLVYRSATYQTDMPDAAEGAAEE</sequence>
<proteinExistence type="predicted"/>
<dbReference type="Pfam" id="PF24667">
    <property type="entry name" value="MORN_DRC7"/>
    <property type="match status" value="1"/>
</dbReference>
<organism evidence="2 3">
    <name type="scientific">Haematococcus lacustris</name>
    <name type="common">Green alga</name>
    <name type="synonym">Haematococcus pluvialis</name>
    <dbReference type="NCBI Taxonomy" id="44745"/>
    <lineage>
        <taxon>Eukaryota</taxon>
        <taxon>Viridiplantae</taxon>
        <taxon>Chlorophyta</taxon>
        <taxon>core chlorophytes</taxon>
        <taxon>Chlorophyceae</taxon>
        <taxon>CS clade</taxon>
        <taxon>Chlamydomonadales</taxon>
        <taxon>Haematococcaceae</taxon>
        <taxon>Haematococcus</taxon>
    </lineage>
</organism>